<organism evidence="2 3">
    <name type="scientific">Vitis rotundifolia</name>
    <name type="common">Muscadine grape</name>
    <dbReference type="NCBI Taxonomy" id="103349"/>
    <lineage>
        <taxon>Eukaryota</taxon>
        <taxon>Viridiplantae</taxon>
        <taxon>Streptophyta</taxon>
        <taxon>Embryophyta</taxon>
        <taxon>Tracheophyta</taxon>
        <taxon>Spermatophyta</taxon>
        <taxon>Magnoliopsida</taxon>
        <taxon>eudicotyledons</taxon>
        <taxon>Gunneridae</taxon>
        <taxon>Pentapetalae</taxon>
        <taxon>rosids</taxon>
        <taxon>Vitales</taxon>
        <taxon>Vitaceae</taxon>
        <taxon>Viteae</taxon>
        <taxon>Vitis</taxon>
    </lineage>
</organism>
<protein>
    <submittedName>
        <fullName evidence="2">Uncharacterized protein</fullName>
    </submittedName>
</protein>
<evidence type="ECO:0000313" key="3">
    <source>
        <dbReference type="Proteomes" id="UP001168098"/>
    </source>
</evidence>
<keyword evidence="3" id="KW-1185">Reference proteome</keyword>
<dbReference type="EMBL" id="JARBHA010000002">
    <property type="protein sequence ID" value="KAJ9707447.1"/>
    <property type="molecule type" value="Genomic_DNA"/>
</dbReference>
<sequence>MHEFRVAEPLKPPRRSGVNDMRLDGCVQCRVYRKGERISERSRYESRLDESSSSSPKIPRL</sequence>
<gene>
    <name evidence="2" type="ORF">PVL29_002464</name>
</gene>
<feature type="compositionally biased region" description="Basic and acidic residues" evidence="1">
    <location>
        <begin position="40"/>
        <end position="50"/>
    </location>
</feature>
<dbReference type="Proteomes" id="UP001168098">
    <property type="component" value="Unassembled WGS sequence"/>
</dbReference>
<feature type="region of interest" description="Disordered" evidence="1">
    <location>
        <begin position="40"/>
        <end position="61"/>
    </location>
</feature>
<accession>A0AA39AH22</accession>
<reference evidence="2 3" key="1">
    <citation type="journal article" date="2023" name="BMC Biotechnol.">
        <title>Vitis rotundifolia cv Carlos genome sequencing.</title>
        <authorList>
            <person name="Huff M."/>
            <person name="Hulse-Kemp A."/>
            <person name="Scheffler B."/>
            <person name="Youngblood R."/>
            <person name="Simpson S."/>
            <person name="Babiker E."/>
            <person name="Staton M."/>
        </authorList>
    </citation>
    <scope>NUCLEOTIDE SEQUENCE [LARGE SCALE GENOMIC DNA]</scope>
    <source>
        <tissue evidence="2">Leaf</tissue>
    </source>
</reference>
<evidence type="ECO:0000256" key="1">
    <source>
        <dbReference type="SAM" id="MobiDB-lite"/>
    </source>
</evidence>
<proteinExistence type="predicted"/>
<comment type="caution">
    <text evidence="2">The sequence shown here is derived from an EMBL/GenBank/DDBJ whole genome shotgun (WGS) entry which is preliminary data.</text>
</comment>
<dbReference type="AlphaFoldDB" id="A0AA39AH22"/>
<evidence type="ECO:0000313" key="2">
    <source>
        <dbReference type="EMBL" id="KAJ9707447.1"/>
    </source>
</evidence>
<name>A0AA39AH22_VITRO</name>